<dbReference type="Pfam" id="PF03060">
    <property type="entry name" value="NMO"/>
    <property type="match status" value="2"/>
</dbReference>
<protein>
    <submittedName>
        <fullName evidence="4">Nitronate monooxygenase</fullName>
    </submittedName>
</protein>
<gene>
    <name evidence="4" type="ORF">SAMN05660359_03386</name>
</gene>
<keyword evidence="3" id="KW-0560">Oxidoreductase</keyword>
<dbReference type="Proteomes" id="UP000183642">
    <property type="component" value="Unassembled WGS sequence"/>
</dbReference>
<dbReference type="PANTHER" id="PTHR32332">
    <property type="entry name" value="2-NITROPROPANE DIOXYGENASE"/>
    <property type="match status" value="1"/>
</dbReference>
<keyword evidence="5" id="KW-1185">Reference proteome</keyword>
<keyword evidence="1" id="KW-0285">Flavoprotein</keyword>
<name>A0A1I5H360_9ACTN</name>
<dbReference type="EMBL" id="FOWE01000008">
    <property type="protein sequence ID" value="SFO42724.1"/>
    <property type="molecule type" value="Genomic_DNA"/>
</dbReference>
<dbReference type="SUPFAM" id="SSF51412">
    <property type="entry name" value="Inosine monophosphate dehydrogenase (IMPDH)"/>
    <property type="match status" value="1"/>
</dbReference>
<evidence type="ECO:0000256" key="1">
    <source>
        <dbReference type="ARBA" id="ARBA00022630"/>
    </source>
</evidence>
<dbReference type="InterPro" id="IPR004136">
    <property type="entry name" value="NMO"/>
</dbReference>
<organism evidence="4 5">
    <name type="scientific">Geodermatophilus obscurus</name>
    <dbReference type="NCBI Taxonomy" id="1861"/>
    <lineage>
        <taxon>Bacteria</taxon>
        <taxon>Bacillati</taxon>
        <taxon>Actinomycetota</taxon>
        <taxon>Actinomycetes</taxon>
        <taxon>Geodermatophilales</taxon>
        <taxon>Geodermatophilaceae</taxon>
        <taxon>Geodermatophilus</taxon>
    </lineage>
</organism>
<dbReference type="RefSeq" id="WP_075014691.1">
    <property type="nucleotide sequence ID" value="NZ_FOWE01000008.1"/>
</dbReference>
<dbReference type="AlphaFoldDB" id="A0A1I5H360"/>
<evidence type="ECO:0000256" key="3">
    <source>
        <dbReference type="ARBA" id="ARBA00023002"/>
    </source>
</evidence>
<sequence length="321" mass="32481">MQTPFTELVGCSVPIQQAPMGAVSSPDLAVAVAEAGGVGTVSALGLRPSALLRLLDGIRGRTSGVLSANVVTPDVDEGLVTDVAGRVRLVDFFWFDPSPRLVDLVHRAGALAGWQVGSVAETRAAVDAGCDVVTVQGVEAGGHVRGDQPLRPLLRQVLDAVDVPVLAAGGITDGRAFAEVMADGAAGARIGTRFLATSESGASPAYKRAVVDAAGDSTVVTGAFAVCPLCATSPRARVLRSAVERLAELDDDVVATTGPTRVPVPRGSGLPPVAGAEGHLDAMAMYAGAGVDAVTDVRPAAEVVAELMAALDRLATDGLHS</sequence>
<evidence type="ECO:0000256" key="2">
    <source>
        <dbReference type="ARBA" id="ARBA00022643"/>
    </source>
</evidence>
<dbReference type="PANTHER" id="PTHR32332:SF20">
    <property type="entry name" value="2-NITROPROPANE DIOXYGENASE-LIKE PROTEIN"/>
    <property type="match status" value="1"/>
</dbReference>
<evidence type="ECO:0000313" key="5">
    <source>
        <dbReference type="Proteomes" id="UP000183642"/>
    </source>
</evidence>
<dbReference type="Gene3D" id="3.20.20.70">
    <property type="entry name" value="Aldolase class I"/>
    <property type="match status" value="1"/>
</dbReference>
<proteinExistence type="predicted"/>
<evidence type="ECO:0000313" key="4">
    <source>
        <dbReference type="EMBL" id="SFO42724.1"/>
    </source>
</evidence>
<dbReference type="OrthoDB" id="9778912at2"/>
<reference evidence="5" key="1">
    <citation type="submission" date="2016-10" db="EMBL/GenBank/DDBJ databases">
        <authorList>
            <person name="Varghese N."/>
            <person name="Submissions S."/>
        </authorList>
    </citation>
    <scope>NUCLEOTIDE SEQUENCE [LARGE SCALE GENOMIC DNA]</scope>
    <source>
        <strain evidence="5">DSM 43161</strain>
    </source>
</reference>
<dbReference type="GO" id="GO:0018580">
    <property type="term" value="F:nitronate monooxygenase activity"/>
    <property type="evidence" value="ECO:0007669"/>
    <property type="project" value="InterPro"/>
</dbReference>
<dbReference type="InterPro" id="IPR013785">
    <property type="entry name" value="Aldolase_TIM"/>
</dbReference>
<keyword evidence="2" id="KW-0288">FMN</keyword>
<accession>A0A1I5H360</accession>
<dbReference type="CDD" id="cd04730">
    <property type="entry name" value="NPD_like"/>
    <property type="match status" value="1"/>
</dbReference>
<keyword evidence="4" id="KW-0503">Monooxygenase</keyword>